<protein>
    <submittedName>
        <fullName evidence="2">Uncharacterized protein</fullName>
    </submittedName>
</protein>
<reference evidence="2 3" key="1">
    <citation type="submission" date="2020-02" db="EMBL/GenBank/DDBJ databases">
        <authorList>
            <person name="Ma Q."/>
            <person name="Huang Y."/>
            <person name="Song X."/>
            <person name="Pei D."/>
        </authorList>
    </citation>
    <scope>NUCLEOTIDE SEQUENCE [LARGE SCALE GENOMIC DNA]</scope>
    <source>
        <strain evidence="2">Sxm20200214</strain>
        <tissue evidence="2">Leaf</tissue>
    </source>
</reference>
<comment type="caution">
    <text evidence="2">The sequence shown here is derived from an EMBL/GenBank/DDBJ whole genome shotgun (WGS) entry which is preliminary data.</text>
</comment>
<name>A0A8X8B7S1_BRACI</name>
<sequence length="91" mass="9566">MSDNSDGLRLVVVKISPAGDWCQVINGGGSTLSHETSRQSGARRVGGGEKRWKEEDACGSGPGGAMEVMAPHSHTLSTLAAYHMEEVLSII</sequence>
<feature type="compositionally biased region" description="Basic and acidic residues" evidence="1">
    <location>
        <begin position="46"/>
        <end position="56"/>
    </location>
</feature>
<evidence type="ECO:0000313" key="3">
    <source>
        <dbReference type="Proteomes" id="UP000886595"/>
    </source>
</evidence>
<feature type="compositionally biased region" description="Polar residues" evidence="1">
    <location>
        <begin position="31"/>
        <end position="40"/>
    </location>
</feature>
<evidence type="ECO:0000313" key="2">
    <source>
        <dbReference type="EMBL" id="KAG2327819.1"/>
    </source>
</evidence>
<evidence type="ECO:0000256" key="1">
    <source>
        <dbReference type="SAM" id="MobiDB-lite"/>
    </source>
</evidence>
<organism evidence="2 3">
    <name type="scientific">Brassica carinata</name>
    <name type="common">Ethiopian mustard</name>
    <name type="synonym">Abyssinian cabbage</name>
    <dbReference type="NCBI Taxonomy" id="52824"/>
    <lineage>
        <taxon>Eukaryota</taxon>
        <taxon>Viridiplantae</taxon>
        <taxon>Streptophyta</taxon>
        <taxon>Embryophyta</taxon>
        <taxon>Tracheophyta</taxon>
        <taxon>Spermatophyta</taxon>
        <taxon>Magnoliopsida</taxon>
        <taxon>eudicotyledons</taxon>
        <taxon>Gunneridae</taxon>
        <taxon>Pentapetalae</taxon>
        <taxon>rosids</taxon>
        <taxon>malvids</taxon>
        <taxon>Brassicales</taxon>
        <taxon>Brassicaceae</taxon>
        <taxon>Brassiceae</taxon>
        <taxon>Brassica</taxon>
    </lineage>
</organism>
<proteinExistence type="predicted"/>
<keyword evidence="3" id="KW-1185">Reference proteome</keyword>
<feature type="region of interest" description="Disordered" evidence="1">
    <location>
        <begin position="30"/>
        <end position="60"/>
    </location>
</feature>
<dbReference type="Proteomes" id="UP000886595">
    <property type="component" value="Unassembled WGS sequence"/>
</dbReference>
<accession>A0A8X8B7S1</accession>
<gene>
    <name evidence="2" type="ORF">Bca52824_010547</name>
</gene>
<dbReference type="EMBL" id="JAAMPC010000002">
    <property type="protein sequence ID" value="KAG2327819.1"/>
    <property type="molecule type" value="Genomic_DNA"/>
</dbReference>
<dbReference type="AlphaFoldDB" id="A0A8X8B7S1"/>